<dbReference type="EMBL" id="FNMZ01000012">
    <property type="protein sequence ID" value="SDX88619.1"/>
    <property type="molecule type" value="Genomic_DNA"/>
</dbReference>
<evidence type="ECO:0000256" key="2">
    <source>
        <dbReference type="ARBA" id="ARBA00022989"/>
    </source>
</evidence>
<evidence type="ECO:0000313" key="7">
    <source>
        <dbReference type="Proteomes" id="UP000199118"/>
    </source>
</evidence>
<evidence type="ECO:0000259" key="5">
    <source>
        <dbReference type="PROSITE" id="PS50850"/>
    </source>
</evidence>
<keyword evidence="3 4" id="KW-0472">Membrane</keyword>
<accession>A0A1H3FER9</accession>
<gene>
    <name evidence="6" type="ORF">SAMN05444336_11252</name>
</gene>
<evidence type="ECO:0000256" key="4">
    <source>
        <dbReference type="SAM" id="Phobius"/>
    </source>
</evidence>
<feature type="transmembrane region" description="Helical" evidence="4">
    <location>
        <begin position="142"/>
        <end position="165"/>
    </location>
</feature>
<feature type="transmembrane region" description="Helical" evidence="4">
    <location>
        <begin position="171"/>
        <end position="194"/>
    </location>
</feature>
<feature type="transmembrane region" description="Helical" evidence="4">
    <location>
        <begin position="53"/>
        <end position="72"/>
    </location>
</feature>
<dbReference type="PANTHER" id="PTHR23537">
    <property type="match status" value="1"/>
</dbReference>
<protein>
    <submittedName>
        <fullName evidence="6">Predicted arabinose efflux permease, MFS family</fullName>
    </submittedName>
</protein>
<feature type="transmembrane region" description="Helical" evidence="4">
    <location>
        <begin position="339"/>
        <end position="366"/>
    </location>
</feature>
<dbReference type="InterPro" id="IPR010645">
    <property type="entry name" value="MFS_4"/>
</dbReference>
<feature type="transmembrane region" description="Helical" evidence="4">
    <location>
        <begin position="81"/>
        <end position="98"/>
    </location>
</feature>
<feature type="domain" description="Major facilitator superfamily (MFS) profile" evidence="5">
    <location>
        <begin position="15"/>
        <end position="397"/>
    </location>
</feature>
<feature type="transmembrane region" description="Helical" evidence="4">
    <location>
        <begin position="12"/>
        <end position="33"/>
    </location>
</feature>
<evidence type="ECO:0000313" key="6">
    <source>
        <dbReference type="EMBL" id="SDX88619.1"/>
    </source>
</evidence>
<dbReference type="GO" id="GO:0022857">
    <property type="term" value="F:transmembrane transporter activity"/>
    <property type="evidence" value="ECO:0007669"/>
    <property type="project" value="InterPro"/>
</dbReference>
<dbReference type="STRING" id="356660.SAMN05444336_11252"/>
<dbReference type="InterPro" id="IPR036259">
    <property type="entry name" value="MFS_trans_sf"/>
</dbReference>
<dbReference type="SUPFAM" id="SSF103473">
    <property type="entry name" value="MFS general substrate transporter"/>
    <property type="match status" value="1"/>
</dbReference>
<evidence type="ECO:0000256" key="3">
    <source>
        <dbReference type="ARBA" id="ARBA00023136"/>
    </source>
</evidence>
<feature type="transmembrane region" description="Helical" evidence="4">
    <location>
        <begin position="215"/>
        <end position="246"/>
    </location>
</feature>
<keyword evidence="7" id="KW-1185">Reference proteome</keyword>
<dbReference type="RefSeq" id="WP_092685180.1">
    <property type="nucleotide sequence ID" value="NZ_FNMZ01000012.1"/>
</dbReference>
<dbReference type="Proteomes" id="UP000199118">
    <property type="component" value="Unassembled WGS sequence"/>
</dbReference>
<dbReference type="AlphaFoldDB" id="A0A1H3FER9"/>
<dbReference type="OrthoDB" id="9797953at2"/>
<organism evidence="6 7">
    <name type="scientific">Albimonas donghaensis</name>
    <dbReference type="NCBI Taxonomy" id="356660"/>
    <lineage>
        <taxon>Bacteria</taxon>
        <taxon>Pseudomonadati</taxon>
        <taxon>Pseudomonadota</taxon>
        <taxon>Alphaproteobacteria</taxon>
        <taxon>Rhodobacterales</taxon>
        <taxon>Paracoccaceae</taxon>
        <taxon>Albimonas</taxon>
    </lineage>
</organism>
<keyword evidence="2 4" id="KW-1133">Transmembrane helix</keyword>
<feature type="transmembrane region" description="Helical" evidence="4">
    <location>
        <begin position="372"/>
        <end position="392"/>
    </location>
</feature>
<feature type="transmembrane region" description="Helical" evidence="4">
    <location>
        <begin position="110"/>
        <end position="130"/>
    </location>
</feature>
<dbReference type="Pfam" id="PF06779">
    <property type="entry name" value="MFS_4"/>
    <property type="match status" value="1"/>
</dbReference>
<feature type="transmembrane region" description="Helical" evidence="4">
    <location>
        <begin position="252"/>
        <end position="273"/>
    </location>
</feature>
<evidence type="ECO:0000256" key="1">
    <source>
        <dbReference type="ARBA" id="ARBA00022692"/>
    </source>
</evidence>
<proteinExistence type="predicted"/>
<feature type="transmembrane region" description="Helical" evidence="4">
    <location>
        <begin position="309"/>
        <end position="327"/>
    </location>
</feature>
<keyword evidence="1 4" id="KW-0812">Transmembrane</keyword>
<reference evidence="6 7" key="1">
    <citation type="submission" date="2016-10" db="EMBL/GenBank/DDBJ databases">
        <authorList>
            <person name="de Groot N.N."/>
        </authorList>
    </citation>
    <scope>NUCLEOTIDE SEQUENCE [LARGE SCALE GENOMIC DNA]</scope>
    <source>
        <strain evidence="6 7">DSM 17890</strain>
    </source>
</reference>
<feature type="transmembrane region" description="Helical" evidence="4">
    <location>
        <begin position="285"/>
        <end position="303"/>
    </location>
</feature>
<name>A0A1H3FER9_9RHOB</name>
<dbReference type="InterPro" id="IPR020846">
    <property type="entry name" value="MFS_dom"/>
</dbReference>
<dbReference type="PROSITE" id="PS50850">
    <property type="entry name" value="MFS"/>
    <property type="match status" value="1"/>
</dbReference>
<dbReference type="PANTHER" id="PTHR23537:SF1">
    <property type="entry name" value="SUGAR TRANSPORTER"/>
    <property type="match status" value="1"/>
</dbReference>
<dbReference type="Gene3D" id="1.20.1250.20">
    <property type="entry name" value="MFS general substrate transporter like domains"/>
    <property type="match status" value="1"/>
</dbReference>
<dbReference type="GO" id="GO:0005886">
    <property type="term" value="C:plasma membrane"/>
    <property type="evidence" value="ECO:0007669"/>
    <property type="project" value="TreeGrafter"/>
</dbReference>
<sequence>MSGARPPRAPAWLALLGLTLGVCVTNGFARFAYGLILPAMREDLGWTYAEAGWLNAANAFGYVFGALVTLALSQRVPASRLFSVGMAGCAGFLLATGLTEDFAAQTAWRVLTGVFGAAAFVAGGALSAAMHRDDPRRNAMAIALYFGLGGGLGMVLSGAVLPFLFARLGPGAWPMAWLLLGGASLAFLPLCIWASESLRPPRAAPGAPRAARARLPIRAMAAAIAGYGCFGLGYIVYVTFIVALIASRDGGPGLVAATWGMIGVGIAVSPFAWRGIFARHASGRPLAMVLGVMTLGTALPVLTGSLAGLMVSALLFGLTVFMAPGAVTSFSRRNLPEPAWTAGVSLFTLVFAIGQTIGPVAAGALGDAFGDIGPGIASAGAILALGAGVSLLQKPLS</sequence>